<evidence type="ECO:0000256" key="3">
    <source>
        <dbReference type="ARBA" id="ARBA00015325"/>
    </source>
</evidence>
<dbReference type="Gene3D" id="2.70.98.90">
    <property type="match status" value="1"/>
</dbReference>
<evidence type="ECO:0000256" key="6">
    <source>
        <dbReference type="ARBA" id="ARBA00022692"/>
    </source>
</evidence>
<dbReference type="GO" id="GO:0015031">
    <property type="term" value="P:protein transport"/>
    <property type="evidence" value="ECO:0007669"/>
    <property type="project" value="UniProtKB-KW"/>
</dbReference>
<evidence type="ECO:0000256" key="12">
    <source>
        <dbReference type="ARBA" id="ARBA00033342"/>
    </source>
</evidence>
<dbReference type="EMBL" id="CP054142">
    <property type="protein sequence ID" value="QTQ12970.1"/>
    <property type="molecule type" value="Genomic_DNA"/>
</dbReference>
<dbReference type="Pfam" id="PF02096">
    <property type="entry name" value="60KD_IMP"/>
    <property type="match status" value="1"/>
</dbReference>
<comment type="function">
    <text evidence="13">Required for the insertion and/or proper folding and/or complex formation of integral membrane proteins into the membrane. Involved in integration of membrane proteins that insert both dependently and independently of the Sec translocase complex, as well as at least some lipoproteins. Aids folding of multispanning membrane proteins.</text>
</comment>
<sequence length="606" mass="67946">MEKNTILAIVLSTLVLVGFMFFQTRFFPAKNAPENTSNAGSVQAAAPEQVNEAVKPSAQVAVVSEPEKSDEILTEENFTVTTDKVRVVFTNRGGDIVSYELLDHLDRDTGKGVELSDNVSNTNRMCALAFGSASNPIINDIFFSKRIDDNTIGFFKTFNIKNSDNTDNVFTIAKTYTFKNGEYAFKLDVTVDGDTGSNGLNFGGASYTIRTSPQLGPHFNRKTDRYESRQFIAYNGDKSKRIVLSDKQFKEYDKGNLSWVGIGGKYFVGLIIPENKSIVKSAYYSSLMEINDYANAQALLVRDAFNGGKVNDTYYLYFGPRNEKDLHKYNAPENNAWNLKGQNLGESLQSSGFLSWLEAALKWMMEMIYKVVPNWGVSIIILTIFLKMIMFPLTKKSSMGTLKMQKLQPELQAIQAKYKDNPQKLQAETAKVYKAAGYNPVSGCLPMVFMFVILFAMFNLFNNYFEFRGAMFIPGWIPDLSVGDSIYTFKFTIPFIGNELRLLPIIYVVSQLLFGKITQNGGTMTGSSAAQMKIMMYGMPLFFFFIFYNAPSGLLLYWTVSNFVQLIQQLVINGIMNKKKAALAANGKTAVNGRSSNIKQFPKNKR</sequence>
<evidence type="ECO:0000313" key="17">
    <source>
        <dbReference type="Proteomes" id="UP000671908"/>
    </source>
</evidence>
<dbReference type="GO" id="GO:0005886">
    <property type="term" value="C:plasma membrane"/>
    <property type="evidence" value="ECO:0007669"/>
    <property type="project" value="UniProtKB-SubCell"/>
</dbReference>
<dbReference type="CDD" id="cd20070">
    <property type="entry name" value="5TM_YidC_Alb3"/>
    <property type="match status" value="1"/>
</dbReference>
<dbReference type="InterPro" id="IPR001708">
    <property type="entry name" value="YidC/ALB3/OXA1/COX18"/>
</dbReference>
<dbReference type="InterPro" id="IPR028055">
    <property type="entry name" value="YidC/Oxa/ALB_C"/>
</dbReference>
<evidence type="ECO:0000256" key="4">
    <source>
        <dbReference type="ARBA" id="ARBA00022448"/>
    </source>
</evidence>
<evidence type="ECO:0000256" key="10">
    <source>
        <dbReference type="ARBA" id="ARBA00023186"/>
    </source>
</evidence>
<dbReference type="NCBIfam" id="TIGR03592">
    <property type="entry name" value="yidC_oxa1_cterm"/>
    <property type="match status" value="1"/>
</dbReference>
<feature type="transmembrane region" description="Helical" evidence="13">
    <location>
        <begin position="440"/>
        <end position="461"/>
    </location>
</feature>
<feature type="domain" description="Membrane insertase YidC N-terminal" evidence="15">
    <location>
        <begin position="79"/>
        <end position="328"/>
    </location>
</feature>
<dbReference type="InterPro" id="IPR038221">
    <property type="entry name" value="YidC_periplasmic_sf"/>
</dbReference>
<keyword evidence="7 13" id="KW-0653">Protein transport</keyword>
<dbReference type="InterPro" id="IPR019998">
    <property type="entry name" value="Membr_insert_YidC"/>
</dbReference>
<feature type="transmembrane region" description="Helical" evidence="13">
    <location>
        <begin position="541"/>
        <end position="560"/>
    </location>
</feature>
<keyword evidence="5 13" id="KW-1003">Cell membrane</keyword>
<dbReference type="PRINTS" id="PR01900">
    <property type="entry name" value="YIDCPROTEIN"/>
</dbReference>
<name>A0A975F292_9SPIR</name>
<comment type="similarity">
    <text evidence="2 13">Belongs to the OXA1/ALB3/YidC family. Type 1 subfamily.</text>
</comment>
<dbReference type="HAMAP" id="MF_01810">
    <property type="entry name" value="YidC_type1"/>
    <property type="match status" value="1"/>
</dbReference>
<keyword evidence="9 13" id="KW-0472">Membrane</keyword>
<feature type="transmembrane region" description="Helical" evidence="13">
    <location>
        <begin position="6"/>
        <end position="22"/>
    </location>
</feature>
<dbReference type="GO" id="GO:0032977">
    <property type="term" value="F:membrane insertase activity"/>
    <property type="evidence" value="ECO:0007669"/>
    <property type="project" value="InterPro"/>
</dbReference>
<keyword evidence="10 13" id="KW-0143">Chaperone</keyword>
<keyword evidence="8 13" id="KW-1133">Transmembrane helix</keyword>
<dbReference type="Pfam" id="PF14849">
    <property type="entry name" value="YidC_periplas"/>
    <property type="match status" value="1"/>
</dbReference>
<accession>A0A975F292</accession>
<evidence type="ECO:0000256" key="11">
    <source>
        <dbReference type="ARBA" id="ARBA00033245"/>
    </source>
</evidence>
<dbReference type="KEGG" id="tpav:HRQ91_00040"/>
<dbReference type="NCBIfam" id="TIGR03593">
    <property type="entry name" value="yidC_nterm"/>
    <property type="match status" value="1"/>
</dbReference>
<gene>
    <name evidence="13 16" type="primary">yidC</name>
    <name evidence="16" type="ORF">HRQ91_00040</name>
</gene>
<evidence type="ECO:0000256" key="8">
    <source>
        <dbReference type="ARBA" id="ARBA00022989"/>
    </source>
</evidence>
<proteinExistence type="inferred from homology"/>
<dbReference type="Proteomes" id="UP000671908">
    <property type="component" value="Chromosome"/>
</dbReference>
<feature type="transmembrane region" description="Helical" evidence="13">
    <location>
        <begin position="371"/>
        <end position="393"/>
    </location>
</feature>
<evidence type="ECO:0000259" key="14">
    <source>
        <dbReference type="Pfam" id="PF02096"/>
    </source>
</evidence>
<comment type="subunit">
    <text evidence="13">Interacts with the Sec translocase complex via SecD. Specifically interacts with transmembrane segments of nascent integral membrane proteins during membrane integration.</text>
</comment>
<comment type="subcellular location">
    <subcellularLocation>
        <location evidence="1">Cell inner membrane</location>
        <topology evidence="1">Multi-pass membrane protein</topology>
    </subcellularLocation>
    <subcellularLocation>
        <location evidence="13">Cell membrane</location>
        <topology evidence="13">Multi-pass membrane protein</topology>
    </subcellularLocation>
</comment>
<evidence type="ECO:0000256" key="1">
    <source>
        <dbReference type="ARBA" id="ARBA00004429"/>
    </source>
</evidence>
<evidence type="ECO:0000256" key="9">
    <source>
        <dbReference type="ARBA" id="ARBA00023136"/>
    </source>
</evidence>
<evidence type="ECO:0000313" key="16">
    <source>
        <dbReference type="EMBL" id="QTQ12970.1"/>
    </source>
</evidence>
<reference evidence="16 17" key="1">
    <citation type="journal article" date="2021" name="Microbiol. Resour. Announc.">
        <title>Complete Genome Sequences of Three Human Oral Treponema parvum Isolates.</title>
        <authorList>
            <person name="Zeng H."/>
            <person name="Watt R.M."/>
        </authorList>
    </citation>
    <scope>NUCLEOTIDE SEQUENCE [LARGE SCALE GENOMIC DNA]</scope>
    <source>
        <strain evidence="16 17">ATCC 700770</strain>
    </source>
</reference>
<dbReference type="RefSeq" id="WP_210119705.1">
    <property type="nucleotide sequence ID" value="NZ_CP054142.1"/>
</dbReference>
<keyword evidence="6 13" id="KW-0812">Transmembrane</keyword>
<dbReference type="CDD" id="cd19961">
    <property type="entry name" value="EcYidC-like_peri"/>
    <property type="match status" value="1"/>
</dbReference>
<evidence type="ECO:0000256" key="7">
    <source>
        <dbReference type="ARBA" id="ARBA00022927"/>
    </source>
</evidence>
<dbReference type="InterPro" id="IPR047196">
    <property type="entry name" value="YidC_ALB_C"/>
</dbReference>
<dbReference type="AlphaFoldDB" id="A0A975F292"/>
<evidence type="ECO:0000259" key="15">
    <source>
        <dbReference type="Pfam" id="PF14849"/>
    </source>
</evidence>
<keyword evidence="4 13" id="KW-0813">Transport</keyword>
<dbReference type="InterPro" id="IPR028053">
    <property type="entry name" value="Membr_insert_YidC_N"/>
</dbReference>
<keyword evidence="17" id="KW-1185">Reference proteome</keyword>
<evidence type="ECO:0000256" key="2">
    <source>
        <dbReference type="ARBA" id="ARBA00010527"/>
    </source>
</evidence>
<dbReference type="PANTHER" id="PTHR12428:SF65">
    <property type="entry name" value="CYTOCHROME C OXIDASE ASSEMBLY PROTEIN COX18, MITOCHONDRIAL"/>
    <property type="match status" value="1"/>
</dbReference>
<dbReference type="PRINTS" id="PR00701">
    <property type="entry name" value="60KDINNERMP"/>
</dbReference>
<protein>
    <recommendedName>
        <fullName evidence="3 13">Membrane protein insertase YidC</fullName>
    </recommendedName>
    <alternativeName>
        <fullName evidence="12 13">Foldase YidC</fullName>
    </alternativeName>
    <alternativeName>
        <fullName evidence="13">Membrane protein YidC</fullName>
    </alternativeName>
    <alternativeName>
        <fullName evidence="11 13">membrane integrase YidC</fullName>
    </alternativeName>
</protein>
<dbReference type="PANTHER" id="PTHR12428">
    <property type="entry name" value="OXA1"/>
    <property type="match status" value="1"/>
</dbReference>
<evidence type="ECO:0000256" key="5">
    <source>
        <dbReference type="ARBA" id="ARBA00022475"/>
    </source>
</evidence>
<evidence type="ECO:0000256" key="13">
    <source>
        <dbReference type="HAMAP-Rule" id="MF_01810"/>
    </source>
</evidence>
<feature type="domain" description="Membrane insertase YidC/Oxa/ALB C-terminal" evidence="14">
    <location>
        <begin position="375"/>
        <end position="573"/>
    </location>
</feature>
<dbReference type="GO" id="GO:0051205">
    <property type="term" value="P:protein insertion into membrane"/>
    <property type="evidence" value="ECO:0007669"/>
    <property type="project" value="TreeGrafter"/>
</dbReference>
<organism evidence="16 17">
    <name type="scientific">Treponema parvum</name>
    <dbReference type="NCBI Taxonomy" id="138851"/>
    <lineage>
        <taxon>Bacteria</taxon>
        <taxon>Pseudomonadati</taxon>
        <taxon>Spirochaetota</taxon>
        <taxon>Spirochaetia</taxon>
        <taxon>Spirochaetales</taxon>
        <taxon>Treponemataceae</taxon>
        <taxon>Treponema</taxon>
    </lineage>
</organism>